<dbReference type="PANTHER" id="PTHR33643:SF1">
    <property type="entry name" value="UREASE ACCESSORY PROTEIN D"/>
    <property type="match status" value="1"/>
</dbReference>
<evidence type="ECO:0000313" key="4">
    <source>
        <dbReference type="EMBL" id="BBF69463.1"/>
    </source>
</evidence>
<organism evidence="4 5">
    <name type="scientific">Sphingomonas bisphenolicum</name>
    <dbReference type="NCBI Taxonomy" id="296544"/>
    <lineage>
        <taxon>Bacteria</taxon>
        <taxon>Pseudomonadati</taxon>
        <taxon>Pseudomonadota</taxon>
        <taxon>Alphaproteobacteria</taxon>
        <taxon>Sphingomonadales</taxon>
        <taxon>Sphingomonadaceae</taxon>
        <taxon>Sphingomonas</taxon>
    </lineage>
</organism>
<protein>
    <recommendedName>
        <fullName evidence="3">Urease accessory protein UreD</fullName>
    </recommendedName>
</protein>
<keyword evidence="2 3" id="KW-0143">Chaperone</keyword>
<dbReference type="HAMAP" id="MF_01384">
    <property type="entry name" value="UreD"/>
    <property type="match status" value="1"/>
</dbReference>
<comment type="similarity">
    <text evidence="1 3">Belongs to the UreD family.</text>
</comment>
<name>A0ABM7FWG6_9SPHN</name>
<evidence type="ECO:0000313" key="5">
    <source>
        <dbReference type="Proteomes" id="UP001059971"/>
    </source>
</evidence>
<dbReference type="Pfam" id="PF01774">
    <property type="entry name" value="UreD"/>
    <property type="match status" value="1"/>
</dbReference>
<comment type="function">
    <text evidence="3">Required for maturation of urease via the functional incorporation of the urease nickel metallocenter.</text>
</comment>
<dbReference type="RefSeq" id="WP_261936525.1">
    <property type="nucleotide sequence ID" value="NZ_AP018817.1"/>
</dbReference>
<dbReference type="EMBL" id="AP018817">
    <property type="protein sequence ID" value="BBF69463.1"/>
    <property type="molecule type" value="Genomic_DNA"/>
</dbReference>
<evidence type="ECO:0000256" key="1">
    <source>
        <dbReference type="ARBA" id="ARBA00007177"/>
    </source>
</evidence>
<sequence length="285" mass="30544">MSYMTVQSAITVPPKSRHQRVDGRAMVAFSPRGVRDMMQVAPARLLFPDGREGDFPLAVTVTTSGGLTGGDRLALDVIVDPGAAATIVPQAAEKLYRALDEDEPTRIDTRITIGAGATCEWLAQEAILFDRSRMRRTLDANLAPDARMLAMETLVLGRGAMGESYTSGLIHDAWRIRRDGRLVWADTLHVEGDFANQGRAPFGFGDATAIATLVYAGADAGDYLDLARSLFEGPGAGATSFDGLLILRLTAADPQALRKDVMRAAGILRAAIFGLSPTMPTICYC</sequence>
<keyword evidence="5" id="KW-1185">Reference proteome</keyword>
<dbReference type="InterPro" id="IPR002669">
    <property type="entry name" value="UreD"/>
</dbReference>
<dbReference type="Proteomes" id="UP001059971">
    <property type="component" value="Chromosome 1"/>
</dbReference>
<keyword evidence="3" id="KW-0963">Cytoplasm</keyword>
<proteinExistence type="inferred from homology"/>
<comment type="subcellular location">
    <subcellularLocation>
        <location evidence="3">Cytoplasm</location>
    </subcellularLocation>
</comment>
<reference evidence="4" key="1">
    <citation type="submission" date="2018-07" db="EMBL/GenBank/DDBJ databases">
        <title>Complete genome sequence of Sphingomonas bisphenolicum strain AO1, a bisphenol A degradative bacterium isolated from Japanese farm field.</title>
        <authorList>
            <person name="Murakami M."/>
            <person name="Koh M."/>
            <person name="Koba S."/>
            <person name="Matsumura Y."/>
        </authorList>
    </citation>
    <scope>NUCLEOTIDE SEQUENCE</scope>
    <source>
        <strain evidence="4">AO1</strain>
    </source>
</reference>
<gene>
    <name evidence="3 4" type="primary">ureD</name>
    <name evidence="4" type="ORF">SBA_ch1_16630</name>
</gene>
<comment type="subunit">
    <text evidence="3">UreD, UreF and UreG form a complex that acts as a GTP-hydrolysis-dependent molecular chaperone, activating the urease apoprotein by helping to assemble the nickel containing metallocenter of UreC. The UreE protein probably delivers the nickel.</text>
</comment>
<evidence type="ECO:0000256" key="2">
    <source>
        <dbReference type="ARBA" id="ARBA00023186"/>
    </source>
</evidence>
<accession>A0ABM7FWG6</accession>
<keyword evidence="3" id="KW-0996">Nickel insertion</keyword>
<dbReference type="PANTHER" id="PTHR33643">
    <property type="entry name" value="UREASE ACCESSORY PROTEIN D"/>
    <property type="match status" value="1"/>
</dbReference>
<evidence type="ECO:0000256" key="3">
    <source>
        <dbReference type="HAMAP-Rule" id="MF_01384"/>
    </source>
</evidence>